<dbReference type="Gene3D" id="3.40.50.2300">
    <property type="match status" value="1"/>
</dbReference>
<dbReference type="Pfam" id="PF00486">
    <property type="entry name" value="Trans_reg_C"/>
    <property type="match status" value="1"/>
</dbReference>
<evidence type="ECO:0000259" key="8">
    <source>
        <dbReference type="PROSITE" id="PS50110"/>
    </source>
</evidence>
<dbReference type="Pfam" id="PF00072">
    <property type="entry name" value="Response_reg"/>
    <property type="match status" value="1"/>
</dbReference>
<comment type="caution">
    <text evidence="10">The sequence shown here is derived from an EMBL/GenBank/DDBJ whole genome shotgun (WGS) entry which is preliminary data.</text>
</comment>
<dbReference type="InterPro" id="IPR036388">
    <property type="entry name" value="WH-like_DNA-bd_sf"/>
</dbReference>
<dbReference type="Gene3D" id="1.10.10.10">
    <property type="entry name" value="Winged helix-like DNA-binding domain superfamily/Winged helix DNA-binding domain"/>
    <property type="match status" value="1"/>
</dbReference>
<evidence type="ECO:0000259" key="9">
    <source>
        <dbReference type="PROSITE" id="PS51755"/>
    </source>
</evidence>
<evidence type="ECO:0000256" key="4">
    <source>
        <dbReference type="ARBA" id="ARBA00023125"/>
    </source>
</evidence>
<evidence type="ECO:0000256" key="5">
    <source>
        <dbReference type="ARBA" id="ARBA00023163"/>
    </source>
</evidence>
<dbReference type="AlphaFoldDB" id="A0A2T5K6F5"/>
<feature type="domain" description="OmpR/PhoB-type" evidence="9">
    <location>
        <begin position="126"/>
        <end position="224"/>
    </location>
</feature>
<reference evidence="10 11" key="1">
    <citation type="submission" date="2018-04" db="EMBL/GenBank/DDBJ databases">
        <title>Genomic Encyclopedia of Type Strains, Phase III (KMG-III): the genomes of soil and plant-associated and newly described type strains.</title>
        <authorList>
            <person name="Whitman W."/>
        </authorList>
    </citation>
    <scope>NUCLEOTIDE SEQUENCE [LARGE SCALE GENOMIC DNA]</scope>
    <source>
        <strain evidence="10 11">KA25</strain>
    </source>
</reference>
<dbReference type="Proteomes" id="UP000244060">
    <property type="component" value="Unassembled WGS sequence"/>
</dbReference>
<proteinExistence type="predicted"/>
<dbReference type="PANTHER" id="PTHR48111">
    <property type="entry name" value="REGULATOR OF RPOS"/>
    <property type="match status" value="1"/>
</dbReference>
<protein>
    <submittedName>
        <fullName evidence="10">Two-component system OmpR family response regulator</fullName>
    </submittedName>
</protein>
<evidence type="ECO:0000313" key="11">
    <source>
        <dbReference type="Proteomes" id="UP000244060"/>
    </source>
</evidence>
<keyword evidence="5" id="KW-0804">Transcription</keyword>
<evidence type="ECO:0000256" key="2">
    <source>
        <dbReference type="ARBA" id="ARBA00023012"/>
    </source>
</evidence>
<evidence type="ECO:0000256" key="3">
    <source>
        <dbReference type="ARBA" id="ARBA00023015"/>
    </source>
</evidence>
<accession>A0A2T5K6F5</accession>
<dbReference type="InterPro" id="IPR039420">
    <property type="entry name" value="WalR-like"/>
</dbReference>
<dbReference type="GO" id="GO:0032993">
    <property type="term" value="C:protein-DNA complex"/>
    <property type="evidence" value="ECO:0007669"/>
    <property type="project" value="TreeGrafter"/>
</dbReference>
<dbReference type="InterPro" id="IPR016032">
    <property type="entry name" value="Sig_transdc_resp-reg_C-effctor"/>
</dbReference>
<evidence type="ECO:0000313" key="10">
    <source>
        <dbReference type="EMBL" id="PTR18003.1"/>
    </source>
</evidence>
<dbReference type="SUPFAM" id="SSF46894">
    <property type="entry name" value="C-terminal effector domain of the bipartite response regulators"/>
    <property type="match status" value="1"/>
</dbReference>
<keyword evidence="1 6" id="KW-0597">Phosphoprotein</keyword>
<dbReference type="PANTHER" id="PTHR48111:SF76">
    <property type="entry name" value="TWO-COMPONENT RESPONSE REGULATOR"/>
    <property type="match status" value="1"/>
</dbReference>
<feature type="domain" description="Response regulatory" evidence="8">
    <location>
        <begin position="2"/>
        <end position="116"/>
    </location>
</feature>
<keyword evidence="2" id="KW-0902">Two-component regulatory system</keyword>
<dbReference type="RefSeq" id="WP_108221190.1">
    <property type="nucleotide sequence ID" value="NZ_CP090022.1"/>
</dbReference>
<dbReference type="PROSITE" id="PS50110">
    <property type="entry name" value="RESPONSE_REGULATORY"/>
    <property type="match status" value="1"/>
</dbReference>
<dbReference type="PROSITE" id="PS51755">
    <property type="entry name" value="OMPR_PHOB"/>
    <property type="match status" value="1"/>
</dbReference>
<sequence>MKILLAEDDSQTAAYLRQGLSAEGYSVDHVPDGRDALVQATLQTYDLLVIDRMMPGLDGLSLVKALRSAQVKAPILILTAMGGVTDRVEGLQAGADDYLVKPFAFSELSARLAALARRPALAETGRDVLRVGDLTLDTTRRTATRGGVEIDLQPREFRLLEHLMRSAGRVQTRTMLLEAVWDFHFDPGTSVVETHISRLRAKIDRPFEKPLLHTVRGAGYMLKA</sequence>
<gene>
    <name evidence="10" type="ORF">C8J28_110128</name>
</gene>
<dbReference type="GO" id="GO:0000156">
    <property type="term" value="F:phosphorelay response regulator activity"/>
    <property type="evidence" value="ECO:0007669"/>
    <property type="project" value="TreeGrafter"/>
</dbReference>
<dbReference type="GO" id="GO:0006355">
    <property type="term" value="P:regulation of DNA-templated transcription"/>
    <property type="evidence" value="ECO:0007669"/>
    <property type="project" value="InterPro"/>
</dbReference>
<dbReference type="OrthoDB" id="9802426at2"/>
<keyword evidence="3" id="KW-0805">Transcription regulation</keyword>
<dbReference type="CDD" id="cd19935">
    <property type="entry name" value="REC_OmpR_CusR-like"/>
    <property type="match status" value="1"/>
</dbReference>
<dbReference type="SUPFAM" id="SSF52172">
    <property type="entry name" value="CheY-like"/>
    <property type="match status" value="1"/>
</dbReference>
<organism evidence="10 11">
    <name type="scientific">Cereibacter azotoformans</name>
    <dbReference type="NCBI Taxonomy" id="43057"/>
    <lineage>
        <taxon>Bacteria</taxon>
        <taxon>Pseudomonadati</taxon>
        <taxon>Pseudomonadota</taxon>
        <taxon>Alphaproteobacteria</taxon>
        <taxon>Rhodobacterales</taxon>
        <taxon>Paracoccaceae</taxon>
        <taxon>Cereibacter</taxon>
    </lineage>
</organism>
<dbReference type="InterPro" id="IPR011006">
    <property type="entry name" value="CheY-like_superfamily"/>
</dbReference>
<dbReference type="SMART" id="SM00862">
    <property type="entry name" value="Trans_reg_C"/>
    <property type="match status" value="1"/>
</dbReference>
<dbReference type="Gene3D" id="6.10.250.690">
    <property type="match status" value="1"/>
</dbReference>
<feature type="modified residue" description="4-aspartylphosphate" evidence="6">
    <location>
        <position position="51"/>
    </location>
</feature>
<dbReference type="EMBL" id="QAOT01000010">
    <property type="protein sequence ID" value="PTR18003.1"/>
    <property type="molecule type" value="Genomic_DNA"/>
</dbReference>
<dbReference type="GO" id="GO:0005829">
    <property type="term" value="C:cytosol"/>
    <property type="evidence" value="ECO:0007669"/>
    <property type="project" value="TreeGrafter"/>
</dbReference>
<dbReference type="SMART" id="SM00448">
    <property type="entry name" value="REC"/>
    <property type="match status" value="1"/>
</dbReference>
<dbReference type="CDD" id="cd00383">
    <property type="entry name" value="trans_reg_C"/>
    <property type="match status" value="1"/>
</dbReference>
<keyword evidence="4 7" id="KW-0238">DNA-binding</keyword>
<dbReference type="FunFam" id="1.10.10.10:FF:000005">
    <property type="entry name" value="Two-component system response regulator"/>
    <property type="match status" value="1"/>
</dbReference>
<dbReference type="InterPro" id="IPR001867">
    <property type="entry name" value="OmpR/PhoB-type_DNA-bd"/>
</dbReference>
<dbReference type="GO" id="GO:0000976">
    <property type="term" value="F:transcription cis-regulatory region binding"/>
    <property type="evidence" value="ECO:0007669"/>
    <property type="project" value="TreeGrafter"/>
</dbReference>
<keyword evidence="11" id="KW-1185">Reference proteome</keyword>
<evidence type="ECO:0000256" key="1">
    <source>
        <dbReference type="ARBA" id="ARBA00022553"/>
    </source>
</evidence>
<evidence type="ECO:0000256" key="7">
    <source>
        <dbReference type="PROSITE-ProRule" id="PRU01091"/>
    </source>
</evidence>
<feature type="DNA-binding region" description="OmpR/PhoB-type" evidence="7">
    <location>
        <begin position="126"/>
        <end position="224"/>
    </location>
</feature>
<dbReference type="InterPro" id="IPR001789">
    <property type="entry name" value="Sig_transdc_resp-reg_receiver"/>
</dbReference>
<evidence type="ECO:0000256" key="6">
    <source>
        <dbReference type="PROSITE-ProRule" id="PRU00169"/>
    </source>
</evidence>
<name>A0A2T5K6F5_9RHOB</name>